<reference evidence="1" key="1">
    <citation type="submission" date="2016-04" db="EMBL/GenBank/DDBJ databases">
        <authorList>
            <person name="Evans L.H."/>
            <person name="Alamgir A."/>
            <person name="Owens N."/>
            <person name="Weber N.D."/>
            <person name="Virtaneva K."/>
            <person name="Barbian K."/>
            <person name="Babar A."/>
            <person name="Rosenke K."/>
        </authorList>
    </citation>
    <scope>NUCLEOTIDE SEQUENCE</scope>
    <source>
        <strain evidence="1">86</strain>
    </source>
</reference>
<name>A0A212JTN5_9FIRM</name>
<accession>A0A212JTN5</accession>
<evidence type="ECO:0000313" key="1">
    <source>
        <dbReference type="EMBL" id="SBW02782.1"/>
    </source>
</evidence>
<dbReference type="EMBL" id="FLUN01000001">
    <property type="protein sequence ID" value="SBW02782.1"/>
    <property type="molecule type" value="Genomic_DNA"/>
</dbReference>
<gene>
    <name evidence="1" type="ORF">KL86CLO1_11695</name>
</gene>
<evidence type="ECO:0008006" key="2">
    <source>
        <dbReference type="Google" id="ProtNLM"/>
    </source>
</evidence>
<dbReference type="AlphaFoldDB" id="A0A212JTN5"/>
<organism evidence="1">
    <name type="scientific">uncultured Eubacteriales bacterium</name>
    <dbReference type="NCBI Taxonomy" id="172733"/>
    <lineage>
        <taxon>Bacteria</taxon>
        <taxon>Bacillati</taxon>
        <taxon>Bacillota</taxon>
        <taxon>Clostridia</taxon>
        <taxon>Eubacteriales</taxon>
        <taxon>environmental samples</taxon>
    </lineage>
</organism>
<proteinExistence type="predicted"/>
<protein>
    <recommendedName>
        <fullName evidence="2">DNA polymerase IV</fullName>
    </recommendedName>
</protein>
<sequence length="56" mass="6457">MDTIRRTDIEHAMDKIRRKYGYESIRRGIQLVHPELDLDAKGDHTIHPVGFLGTIA</sequence>